<organism evidence="1 2">
    <name type="scientific">Plantactinospora sonchi</name>
    <dbReference type="NCBI Taxonomy" id="1544735"/>
    <lineage>
        <taxon>Bacteria</taxon>
        <taxon>Bacillati</taxon>
        <taxon>Actinomycetota</taxon>
        <taxon>Actinomycetes</taxon>
        <taxon>Micromonosporales</taxon>
        <taxon>Micromonosporaceae</taxon>
        <taxon>Plantactinospora</taxon>
    </lineage>
</organism>
<evidence type="ECO:0000313" key="1">
    <source>
        <dbReference type="EMBL" id="MEE6260913.1"/>
    </source>
</evidence>
<proteinExistence type="predicted"/>
<dbReference type="RefSeq" id="WP_331216024.1">
    <property type="nucleotide sequence ID" value="NZ_JAZGQK010000017.1"/>
</dbReference>
<sequence>MTDPRTDHELRTIDVPAELAVALRAGRAPAGEVTVAAALVAERLDIRPRSLTFLAEVVRRGGLGYAVTLPEPLPTPEQAALASIWLTAAAPVEDHEPTHDETVARWLENVALVLAARRQAGAGRPG</sequence>
<reference evidence="1 2" key="1">
    <citation type="submission" date="2024-01" db="EMBL/GenBank/DDBJ databases">
        <title>Genome insights into Plantactinospora sonchi sp. nov.</title>
        <authorList>
            <person name="Wang L."/>
        </authorList>
    </citation>
    <scope>NUCLEOTIDE SEQUENCE [LARGE SCALE GENOMIC DNA]</scope>
    <source>
        <strain evidence="1 2">NEAU-QY2</strain>
    </source>
</reference>
<comment type="caution">
    <text evidence="1">The sequence shown here is derived from an EMBL/GenBank/DDBJ whole genome shotgun (WGS) entry which is preliminary data.</text>
</comment>
<name>A0ABU7RWQ1_9ACTN</name>
<accession>A0ABU7RWQ1</accession>
<evidence type="ECO:0000313" key="2">
    <source>
        <dbReference type="Proteomes" id="UP001332243"/>
    </source>
</evidence>
<dbReference type="Proteomes" id="UP001332243">
    <property type="component" value="Unassembled WGS sequence"/>
</dbReference>
<dbReference type="EMBL" id="JAZGQK010000017">
    <property type="protein sequence ID" value="MEE6260913.1"/>
    <property type="molecule type" value="Genomic_DNA"/>
</dbReference>
<protein>
    <submittedName>
        <fullName evidence="1">Uncharacterized protein</fullName>
    </submittedName>
</protein>
<gene>
    <name evidence="1" type="ORF">V1633_20725</name>
</gene>
<keyword evidence="2" id="KW-1185">Reference proteome</keyword>